<dbReference type="CDD" id="cd04678">
    <property type="entry name" value="NUDIX_MTH2_Nudt15"/>
    <property type="match status" value="1"/>
</dbReference>
<dbReference type="PANTHER" id="PTHR16099">
    <property type="entry name" value="8-OXO-DGTP DIPHOSPHATES NUDT15"/>
    <property type="match status" value="1"/>
</dbReference>
<evidence type="ECO:0000256" key="2">
    <source>
        <dbReference type="SAM" id="MobiDB-lite"/>
    </source>
</evidence>
<dbReference type="PANTHER" id="PTHR16099:SF5">
    <property type="entry name" value="NUCLEOTIDE TRIPHOSPHATE DIPHOSPHATASE NUDT15"/>
    <property type="match status" value="1"/>
</dbReference>
<dbReference type="eggNOG" id="ENOG502S3YT">
    <property type="taxonomic scope" value="Eukaryota"/>
</dbReference>
<proteinExistence type="predicted"/>
<dbReference type="Pfam" id="PF00293">
    <property type="entry name" value="NUDIX"/>
    <property type="match status" value="1"/>
</dbReference>
<dbReference type="GO" id="GO:0035539">
    <property type="term" value="F:8-oxo-7,8-dihydrodeoxyguanosine triphosphate pyrophosphatase activity"/>
    <property type="evidence" value="ECO:0007669"/>
    <property type="project" value="TreeGrafter"/>
</dbReference>
<dbReference type="PROSITE" id="PS51462">
    <property type="entry name" value="NUDIX"/>
    <property type="match status" value="1"/>
</dbReference>
<feature type="domain" description="Nudix hydrolase" evidence="3">
    <location>
        <begin position="257"/>
        <end position="390"/>
    </location>
</feature>
<dbReference type="OrthoDB" id="447842at2759"/>
<dbReference type="GO" id="GO:0005829">
    <property type="term" value="C:cytosol"/>
    <property type="evidence" value="ECO:0007669"/>
    <property type="project" value="TreeGrafter"/>
</dbReference>
<dbReference type="EMBL" id="FN649728">
    <property type="protein sequence ID" value="CBJ29960.1"/>
    <property type="molecule type" value="Genomic_DNA"/>
</dbReference>
<accession>D7FME8</accession>
<dbReference type="GO" id="GO:0006203">
    <property type="term" value="P:dGTP catabolic process"/>
    <property type="evidence" value="ECO:0007669"/>
    <property type="project" value="TreeGrafter"/>
</dbReference>
<dbReference type="FunFam" id="3.90.79.10:FF:000060">
    <property type="entry name" value="Nudix hydrolase 1"/>
    <property type="match status" value="1"/>
</dbReference>
<organism evidence="4 5">
    <name type="scientific">Ectocarpus siliculosus</name>
    <name type="common">Brown alga</name>
    <name type="synonym">Conferva siliculosa</name>
    <dbReference type="NCBI Taxonomy" id="2880"/>
    <lineage>
        <taxon>Eukaryota</taxon>
        <taxon>Sar</taxon>
        <taxon>Stramenopiles</taxon>
        <taxon>Ochrophyta</taxon>
        <taxon>PX clade</taxon>
        <taxon>Phaeophyceae</taxon>
        <taxon>Ectocarpales</taxon>
        <taxon>Ectocarpaceae</taxon>
        <taxon>Ectocarpus</taxon>
    </lineage>
</organism>
<dbReference type="InterPro" id="IPR020084">
    <property type="entry name" value="NUDIX_hydrolase_CS"/>
</dbReference>
<feature type="compositionally biased region" description="Gly residues" evidence="2">
    <location>
        <begin position="388"/>
        <end position="405"/>
    </location>
</feature>
<keyword evidence="1" id="KW-0378">Hydrolase</keyword>
<feature type="region of interest" description="Disordered" evidence="2">
    <location>
        <begin position="149"/>
        <end position="188"/>
    </location>
</feature>
<dbReference type="InterPro" id="IPR015797">
    <property type="entry name" value="NUDIX_hydrolase-like_dom_sf"/>
</dbReference>
<feature type="compositionally biased region" description="Low complexity" evidence="2">
    <location>
        <begin position="166"/>
        <end position="182"/>
    </location>
</feature>
<name>D7FME8_ECTSI</name>
<gene>
    <name evidence="4" type="ORF">Esi_0169_0021</name>
</gene>
<feature type="region of interest" description="Disordered" evidence="2">
    <location>
        <begin position="373"/>
        <end position="409"/>
    </location>
</feature>
<dbReference type="InterPro" id="IPR000086">
    <property type="entry name" value="NUDIX_hydrolase_dom"/>
</dbReference>
<dbReference type="SUPFAM" id="SSF55811">
    <property type="entry name" value="Nudix"/>
    <property type="match status" value="1"/>
</dbReference>
<evidence type="ECO:0000256" key="1">
    <source>
        <dbReference type="ARBA" id="ARBA00022801"/>
    </source>
</evidence>
<evidence type="ECO:0000313" key="4">
    <source>
        <dbReference type="EMBL" id="CBJ29960.1"/>
    </source>
</evidence>
<dbReference type="PROSITE" id="PS00893">
    <property type="entry name" value="NUDIX_BOX"/>
    <property type="match status" value="1"/>
</dbReference>
<protein>
    <recommendedName>
        <fullName evidence="3">Nudix hydrolase domain-containing protein</fullName>
    </recommendedName>
</protein>
<evidence type="ECO:0000313" key="5">
    <source>
        <dbReference type="Proteomes" id="UP000002630"/>
    </source>
</evidence>
<dbReference type="PRINTS" id="PR00502">
    <property type="entry name" value="NUDIXFAMILY"/>
</dbReference>
<dbReference type="Gene3D" id="3.90.79.10">
    <property type="entry name" value="Nucleoside Triphosphate Pyrophosphohydrolase"/>
    <property type="match status" value="1"/>
</dbReference>
<dbReference type="AlphaFoldDB" id="D7FME8"/>
<reference evidence="4 5" key="1">
    <citation type="journal article" date="2010" name="Nature">
        <title>The Ectocarpus genome and the independent evolution of multicellularity in brown algae.</title>
        <authorList>
            <person name="Cock J.M."/>
            <person name="Sterck L."/>
            <person name="Rouze P."/>
            <person name="Scornet D."/>
            <person name="Allen A.E."/>
            <person name="Amoutzias G."/>
            <person name="Anthouard V."/>
            <person name="Artiguenave F."/>
            <person name="Aury J.M."/>
            <person name="Badger J.H."/>
            <person name="Beszteri B."/>
            <person name="Billiau K."/>
            <person name="Bonnet E."/>
            <person name="Bothwell J.H."/>
            <person name="Bowler C."/>
            <person name="Boyen C."/>
            <person name="Brownlee C."/>
            <person name="Carrano C.J."/>
            <person name="Charrier B."/>
            <person name="Cho G.Y."/>
            <person name="Coelho S.M."/>
            <person name="Collen J."/>
            <person name="Corre E."/>
            <person name="Da Silva C."/>
            <person name="Delage L."/>
            <person name="Delaroque N."/>
            <person name="Dittami S.M."/>
            <person name="Doulbeau S."/>
            <person name="Elias M."/>
            <person name="Farnham G."/>
            <person name="Gachon C.M."/>
            <person name="Gschloessl B."/>
            <person name="Heesch S."/>
            <person name="Jabbari K."/>
            <person name="Jubin C."/>
            <person name="Kawai H."/>
            <person name="Kimura K."/>
            <person name="Kloareg B."/>
            <person name="Kupper F.C."/>
            <person name="Lang D."/>
            <person name="Le Bail A."/>
            <person name="Leblanc C."/>
            <person name="Lerouge P."/>
            <person name="Lohr M."/>
            <person name="Lopez P.J."/>
            <person name="Martens C."/>
            <person name="Maumus F."/>
            <person name="Michel G."/>
            <person name="Miranda-Saavedra D."/>
            <person name="Morales J."/>
            <person name="Moreau H."/>
            <person name="Motomura T."/>
            <person name="Nagasato C."/>
            <person name="Napoli C.A."/>
            <person name="Nelson D.R."/>
            <person name="Nyvall-Collen P."/>
            <person name="Peters A.F."/>
            <person name="Pommier C."/>
            <person name="Potin P."/>
            <person name="Poulain J."/>
            <person name="Quesneville H."/>
            <person name="Read B."/>
            <person name="Rensing S.A."/>
            <person name="Ritter A."/>
            <person name="Rousvoal S."/>
            <person name="Samanta M."/>
            <person name="Samson G."/>
            <person name="Schroeder D.C."/>
            <person name="Segurens B."/>
            <person name="Strittmatter M."/>
            <person name="Tonon T."/>
            <person name="Tregear J.W."/>
            <person name="Valentin K."/>
            <person name="von Dassow P."/>
            <person name="Yamagishi T."/>
            <person name="Van de Peer Y."/>
            <person name="Wincker P."/>
        </authorList>
    </citation>
    <scope>NUCLEOTIDE SEQUENCE [LARGE SCALE GENOMIC DNA]</scope>
    <source>
        <strain evidence="5">Ec32 / CCAP1310/4</strain>
    </source>
</reference>
<dbReference type="STRING" id="2880.D7FME8"/>
<dbReference type="EMBL" id="FN648209">
    <property type="protein sequence ID" value="CBJ29960.1"/>
    <property type="molecule type" value="Genomic_DNA"/>
</dbReference>
<keyword evidence="5" id="KW-1185">Reference proteome</keyword>
<dbReference type="InParanoid" id="D7FME8"/>
<feature type="region of interest" description="Disordered" evidence="2">
    <location>
        <begin position="111"/>
        <end position="132"/>
    </location>
</feature>
<sequence>MEAELSQARARREVGGIGIGGGGVAEVASPAASTAALETLADPAVNEPQDVELSQLTQETGVDLSQASALSISHLADAEEPLSQATQWLAVFKDSQEAWSLDDILLSPGGAEAEEAKSGGEEEEQQAGEAAAAAMIDSVGAVALAAEALSPSKHQQQQGGGQEAAGSSTLSLSPRLLSPGSGAVTPNNATAAELSPMLPPAPLPSGAVVSRAAAAAAAAAGRGSGTGLGALLSPGGGGVPLGAGAQAAIAAGLASGVVRVGVGCLVTNPKKPGCVLIGKRKGSIGAGTWALPGGHLEVGEEWPRCAEREVLEETGLEVETPTFSWVMNNPNMEGGKHYVTVFMLAPVANPDKEPILMEPNKCEGWSWETWKSLEDRPGQKRKSRARGGPCGGGGGAGAAGGGSGAGRWAPGERLFHPLAALRSTTYDPFKGVL</sequence>
<dbReference type="Proteomes" id="UP000002630">
    <property type="component" value="Linkage Group LG03"/>
</dbReference>
<evidence type="ECO:0000259" key="3">
    <source>
        <dbReference type="PROSITE" id="PS51462"/>
    </source>
</evidence>
<dbReference type="InterPro" id="IPR020476">
    <property type="entry name" value="Nudix_hydrolase"/>
</dbReference>